<reference evidence="2" key="1">
    <citation type="submission" date="2021-07" db="EMBL/GenBank/DDBJ databases">
        <authorList>
            <person name="Branca A.L. A."/>
        </authorList>
    </citation>
    <scope>NUCLEOTIDE SEQUENCE</scope>
</reference>
<evidence type="ECO:0000256" key="1">
    <source>
        <dbReference type="SAM" id="SignalP"/>
    </source>
</evidence>
<dbReference type="OrthoDB" id="4462706at2759"/>
<accession>A0A9W4HEA2</accession>
<dbReference type="EMBL" id="CAJVOS010000010">
    <property type="protein sequence ID" value="CAG7983477.1"/>
    <property type="molecule type" value="Genomic_DNA"/>
</dbReference>
<feature type="chain" id="PRO_5040912183" evidence="1">
    <location>
        <begin position="21"/>
        <end position="221"/>
    </location>
</feature>
<name>A0A9W4HEA2_PENOL</name>
<protein>
    <submittedName>
        <fullName evidence="2">Uncharacterized protein</fullName>
    </submittedName>
</protein>
<evidence type="ECO:0000313" key="2">
    <source>
        <dbReference type="EMBL" id="CAG7983477.1"/>
    </source>
</evidence>
<dbReference type="AlphaFoldDB" id="A0A9W4HEA2"/>
<comment type="caution">
    <text evidence="2">The sequence shown here is derived from an EMBL/GenBank/DDBJ whole genome shotgun (WGS) entry which is preliminary data.</text>
</comment>
<proteinExistence type="predicted"/>
<keyword evidence="1" id="KW-0732">Signal</keyword>
<organism evidence="2 3">
    <name type="scientific">Penicillium olsonii</name>
    <dbReference type="NCBI Taxonomy" id="99116"/>
    <lineage>
        <taxon>Eukaryota</taxon>
        <taxon>Fungi</taxon>
        <taxon>Dikarya</taxon>
        <taxon>Ascomycota</taxon>
        <taxon>Pezizomycotina</taxon>
        <taxon>Eurotiomycetes</taxon>
        <taxon>Eurotiomycetidae</taxon>
        <taxon>Eurotiales</taxon>
        <taxon>Aspergillaceae</taxon>
        <taxon>Penicillium</taxon>
    </lineage>
</organism>
<feature type="signal peptide" evidence="1">
    <location>
        <begin position="1"/>
        <end position="20"/>
    </location>
</feature>
<evidence type="ECO:0000313" key="3">
    <source>
        <dbReference type="Proteomes" id="UP001153618"/>
    </source>
</evidence>
<gene>
    <name evidence="2" type="ORF">POLS_LOCUS1370</name>
</gene>
<sequence length="221" mass="24239">MNCLRDFFPFLAIYLATVMAFPQQTITVTTATSPAQITQGPELVCLEGQTAVYTTDCTLGTPMSYCFSPEPPIRCSRGFFPSVWHPDHCMERSTCFPISAPWITTTCTHGALAYSTSTFYEGTVADGHFTVIKGVSCSCAQNQWTSTRSLDSFKAEKFCMPYDRCPPGMITTSINSNECLMEGKKECPLSAKEIDLCVCAIEPQTPVYPDWSGAEPTGCAF</sequence>
<dbReference type="Proteomes" id="UP001153618">
    <property type="component" value="Unassembled WGS sequence"/>
</dbReference>
<keyword evidence="3" id="KW-1185">Reference proteome</keyword>